<name>A0A1K1PCW8_9FLAO</name>
<dbReference type="Pfam" id="PF00092">
    <property type="entry name" value="VWA"/>
    <property type="match status" value="1"/>
</dbReference>
<accession>A0A1K1PCW8</accession>
<feature type="domain" description="VWFA" evidence="2">
    <location>
        <begin position="57"/>
        <end position="205"/>
    </location>
</feature>
<dbReference type="PROSITE" id="PS51257">
    <property type="entry name" value="PROKAR_LIPOPROTEIN"/>
    <property type="match status" value="1"/>
</dbReference>
<dbReference type="OrthoDB" id="5827268at2"/>
<protein>
    <submittedName>
        <fullName evidence="3">von Willebrand factor type A domain-containing protein</fullName>
    </submittedName>
</protein>
<keyword evidence="4" id="KW-1185">Reference proteome</keyword>
<organism evidence="3 4">
    <name type="scientific">Cellulophaga fucicola</name>
    <dbReference type="NCBI Taxonomy" id="76595"/>
    <lineage>
        <taxon>Bacteria</taxon>
        <taxon>Pseudomonadati</taxon>
        <taxon>Bacteroidota</taxon>
        <taxon>Flavobacteriia</taxon>
        <taxon>Flavobacteriales</taxon>
        <taxon>Flavobacteriaceae</taxon>
        <taxon>Cellulophaga</taxon>
    </lineage>
</organism>
<dbReference type="InterPro" id="IPR002035">
    <property type="entry name" value="VWF_A"/>
</dbReference>
<dbReference type="Gene3D" id="3.40.50.410">
    <property type="entry name" value="von Willebrand factor, type A domain"/>
    <property type="match status" value="1"/>
</dbReference>
<evidence type="ECO:0000313" key="3">
    <source>
        <dbReference type="EMBL" id="SFW45608.1"/>
    </source>
</evidence>
<sequence length="397" mass="44508">MKNVKQIASIGLVALFIGSSFSCEAKPKLKTTIDPETTIIAQAITDDKKPEKNVVKIALLLDTSNSMDGLINQAKAQLWDIVNKFSYVKCGNETRPELQIALYEYGNSSLEAKDGYIRQVINFSGDLDEISEKLFSLTTNGGDEYCGEVINTSIKDLDWGKNPDNLKLIFIAGNEPFNQGKLDYKDATVNAKEKGIVVNTIFCGNYNQGVNSYWQNGAQLTNGEYIAIDHNKRVIHIDTPYDEVIIKLNKKLNTTYVSYGSLGNSKMELQSVQDEKASEMEEAVMVKRAVSKSSRLYNNASWDLVDASKNKNFSVSKIDKKQLPKELQSKSTKEIEDYIKSKKQERVTIQQQIKEANTKREAFITKNQKEGSKGELENAMLSAIVKQAATKNYSWDK</sequence>
<dbReference type="InterPro" id="IPR036465">
    <property type="entry name" value="vWFA_dom_sf"/>
</dbReference>
<evidence type="ECO:0000256" key="1">
    <source>
        <dbReference type="SAM" id="SignalP"/>
    </source>
</evidence>
<dbReference type="EMBL" id="FPIY01000002">
    <property type="protein sequence ID" value="SFW45608.1"/>
    <property type="molecule type" value="Genomic_DNA"/>
</dbReference>
<keyword evidence="1" id="KW-0732">Signal</keyword>
<feature type="signal peptide" evidence="1">
    <location>
        <begin position="1"/>
        <end position="25"/>
    </location>
</feature>
<gene>
    <name evidence="3" type="ORF">SAMN05660313_01800</name>
</gene>
<dbReference type="SUPFAM" id="SSF53300">
    <property type="entry name" value="vWA-like"/>
    <property type="match status" value="1"/>
</dbReference>
<reference evidence="4" key="1">
    <citation type="submission" date="2016-11" db="EMBL/GenBank/DDBJ databases">
        <authorList>
            <person name="Varghese N."/>
            <person name="Submissions S."/>
        </authorList>
    </citation>
    <scope>NUCLEOTIDE SEQUENCE [LARGE SCALE GENOMIC DNA]</scope>
    <source>
        <strain evidence="4">DSM 24786</strain>
    </source>
</reference>
<feature type="chain" id="PRO_5012520992" evidence="1">
    <location>
        <begin position="26"/>
        <end position="397"/>
    </location>
</feature>
<evidence type="ECO:0000313" key="4">
    <source>
        <dbReference type="Proteomes" id="UP000183257"/>
    </source>
</evidence>
<dbReference type="AlphaFoldDB" id="A0A1K1PCW8"/>
<dbReference type="CDD" id="cd00198">
    <property type="entry name" value="vWFA"/>
    <property type="match status" value="1"/>
</dbReference>
<evidence type="ECO:0000259" key="2">
    <source>
        <dbReference type="Pfam" id="PF00092"/>
    </source>
</evidence>
<dbReference type="Proteomes" id="UP000183257">
    <property type="component" value="Unassembled WGS sequence"/>
</dbReference>
<proteinExistence type="predicted"/>
<dbReference type="RefSeq" id="WP_072303441.1">
    <property type="nucleotide sequence ID" value="NZ_FPIY01000002.1"/>
</dbReference>
<dbReference type="STRING" id="76595.SAMN05660313_01800"/>